<sequence>MSRHARVEEVSDSDPDDMDPADFDPANLPANSIISPANIPSATTSRLSPQAQTSAPAQSYPPQIDNRDIPRYYQCLYPIYFDKTRSRAEGRKVNKKLAVENPLARDILDAVQVLGLRVGILEPEKLHPKDWANPGRVRVQLKTDDGTPVTDIVKNKHHLYIKVAQYLHEHPTTEESPFRLRIRGLSVPEKPIPPPAAPRGWKLGTILPFHSPALTGGGVSDNPFKEAMLEMQQQGLGGDMPIMPGSVPEPKKKKEKKKAKA</sequence>
<dbReference type="Pfam" id="PF01922">
    <property type="entry name" value="SRP19"/>
    <property type="match status" value="1"/>
</dbReference>
<dbReference type="GO" id="GO:0005786">
    <property type="term" value="C:signal recognition particle, endoplasmic reticulum targeting"/>
    <property type="evidence" value="ECO:0007669"/>
    <property type="project" value="UniProtKB-KW"/>
</dbReference>
<comment type="caution">
    <text evidence="6">The sequence shown here is derived from an EMBL/GenBank/DDBJ whole genome shotgun (WGS) entry which is preliminary data.</text>
</comment>
<dbReference type="Proteomes" id="UP000670092">
    <property type="component" value="Unassembled WGS sequence"/>
</dbReference>
<dbReference type="VEuPathDB" id="FungiDB:I7I52_12657"/>
<dbReference type="PANTHER" id="PTHR17453:SF0">
    <property type="entry name" value="SIGNAL RECOGNITION PARTICLE 19 KDA PROTEIN"/>
    <property type="match status" value="1"/>
</dbReference>
<dbReference type="AlphaFoldDB" id="A0A8H7YG69"/>
<evidence type="ECO:0000256" key="2">
    <source>
        <dbReference type="ARBA" id="ARBA00022490"/>
    </source>
</evidence>
<gene>
    <name evidence="6" type="primary">SEC65</name>
    <name evidence="6" type="ORF">I7I52_12657</name>
</gene>
<feature type="compositionally biased region" description="Basic residues" evidence="5">
    <location>
        <begin position="251"/>
        <end position="261"/>
    </location>
</feature>
<dbReference type="InterPro" id="IPR002778">
    <property type="entry name" value="Signal_recog_particle_SRP19"/>
</dbReference>
<keyword evidence="4" id="KW-0687">Ribonucleoprotein</keyword>
<dbReference type="PANTHER" id="PTHR17453">
    <property type="entry name" value="SIGNAL RECOGNITION PARTICLE 19 KD PROTEIN"/>
    <property type="match status" value="1"/>
</dbReference>
<evidence type="ECO:0000313" key="6">
    <source>
        <dbReference type="EMBL" id="KAG5288989.1"/>
    </source>
</evidence>
<comment type="subcellular location">
    <subcellularLocation>
        <location evidence="1">Cytoplasm</location>
    </subcellularLocation>
</comment>
<dbReference type="GO" id="GO:0008312">
    <property type="term" value="F:7S RNA binding"/>
    <property type="evidence" value="ECO:0007669"/>
    <property type="project" value="InterPro"/>
</dbReference>
<dbReference type="EMBL" id="JAEVHI010000006">
    <property type="protein sequence ID" value="KAG5288989.1"/>
    <property type="molecule type" value="Genomic_DNA"/>
</dbReference>
<feature type="compositionally biased region" description="Acidic residues" evidence="5">
    <location>
        <begin position="10"/>
        <end position="22"/>
    </location>
</feature>
<protein>
    <submittedName>
        <fullName evidence="6">Signal recognition particle SEC65 subunit</fullName>
    </submittedName>
</protein>
<keyword evidence="3" id="KW-0733">Signal recognition particle</keyword>
<dbReference type="Gene3D" id="3.30.56.30">
    <property type="entry name" value="Signal recognition particle, SRP19-like subunit"/>
    <property type="match status" value="1"/>
</dbReference>
<name>A0A8H7YG69_AJECA</name>
<proteinExistence type="predicted"/>
<evidence type="ECO:0000256" key="1">
    <source>
        <dbReference type="ARBA" id="ARBA00004496"/>
    </source>
</evidence>
<dbReference type="GO" id="GO:0006617">
    <property type="term" value="P:SRP-dependent cotranslational protein targeting to membrane, signal sequence recognition"/>
    <property type="evidence" value="ECO:0007669"/>
    <property type="project" value="TreeGrafter"/>
</dbReference>
<evidence type="ECO:0000313" key="7">
    <source>
        <dbReference type="Proteomes" id="UP000670092"/>
    </source>
</evidence>
<accession>A0A8H7YG69</accession>
<evidence type="ECO:0000256" key="3">
    <source>
        <dbReference type="ARBA" id="ARBA00023135"/>
    </source>
</evidence>
<dbReference type="InterPro" id="IPR036521">
    <property type="entry name" value="SRP19-like_sf"/>
</dbReference>
<feature type="compositionally biased region" description="Polar residues" evidence="5">
    <location>
        <begin position="29"/>
        <end position="61"/>
    </location>
</feature>
<evidence type="ECO:0000256" key="5">
    <source>
        <dbReference type="SAM" id="MobiDB-lite"/>
    </source>
</evidence>
<organism evidence="6 7">
    <name type="scientific">Ajellomyces capsulatus</name>
    <name type="common">Darling's disease fungus</name>
    <name type="synonym">Histoplasma capsulatum</name>
    <dbReference type="NCBI Taxonomy" id="5037"/>
    <lineage>
        <taxon>Eukaryota</taxon>
        <taxon>Fungi</taxon>
        <taxon>Dikarya</taxon>
        <taxon>Ascomycota</taxon>
        <taxon>Pezizomycotina</taxon>
        <taxon>Eurotiomycetes</taxon>
        <taxon>Eurotiomycetidae</taxon>
        <taxon>Onygenales</taxon>
        <taxon>Ajellomycetaceae</taxon>
        <taxon>Histoplasma</taxon>
    </lineage>
</organism>
<reference evidence="6 7" key="1">
    <citation type="submission" date="2021-01" db="EMBL/GenBank/DDBJ databases">
        <title>Chromosome-level genome assembly of a human fungal pathogen reveals clustering of transcriptionally co-regulated genes.</title>
        <authorList>
            <person name="Voorhies M."/>
            <person name="Cohen S."/>
            <person name="Shea T.P."/>
            <person name="Petrus S."/>
            <person name="Munoz J.F."/>
            <person name="Poplawski S."/>
            <person name="Goldman W.E."/>
            <person name="Michael T."/>
            <person name="Cuomo C.A."/>
            <person name="Sil A."/>
            <person name="Beyhan S."/>
        </authorList>
    </citation>
    <scope>NUCLEOTIDE SEQUENCE [LARGE SCALE GENOMIC DNA]</scope>
    <source>
        <strain evidence="6 7">G184AR</strain>
    </source>
</reference>
<feature type="region of interest" description="Disordered" evidence="5">
    <location>
        <begin position="236"/>
        <end position="261"/>
    </location>
</feature>
<keyword evidence="2" id="KW-0963">Cytoplasm</keyword>
<feature type="region of interest" description="Disordered" evidence="5">
    <location>
        <begin position="1"/>
        <end position="64"/>
    </location>
</feature>
<dbReference type="OrthoDB" id="2190947at2759"/>
<evidence type="ECO:0000256" key="4">
    <source>
        <dbReference type="ARBA" id="ARBA00023274"/>
    </source>
</evidence>
<dbReference type="FunFam" id="3.30.56.30:FF:000003">
    <property type="entry name" value="Signal recognition particle SEC65 subunit"/>
    <property type="match status" value="1"/>
</dbReference>
<dbReference type="SUPFAM" id="SSF69695">
    <property type="entry name" value="SRP19"/>
    <property type="match status" value="1"/>
</dbReference>